<dbReference type="EMBL" id="CAMXCT030001085">
    <property type="protein sequence ID" value="CAL4773776.1"/>
    <property type="molecule type" value="Genomic_DNA"/>
</dbReference>
<evidence type="ECO:0000256" key="1">
    <source>
        <dbReference type="SAM" id="MobiDB-lite"/>
    </source>
</evidence>
<protein>
    <submittedName>
        <fullName evidence="2">Uncharacterized protein</fullName>
    </submittedName>
</protein>
<dbReference type="AlphaFoldDB" id="A0A9P1FR55"/>
<feature type="compositionally biased region" description="Basic and acidic residues" evidence="1">
    <location>
        <begin position="8"/>
        <end position="20"/>
    </location>
</feature>
<accession>A0A9P1FR55</accession>
<gene>
    <name evidence="2" type="ORF">C1SCF055_LOCUS13815</name>
</gene>
<dbReference type="Proteomes" id="UP001152797">
    <property type="component" value="Unassembled WGS sequence"/>
</dbReference>
<evidence type="ECO:0000313" key="3">
    <source>
        <dbReference type="EMBL" id="CAL4773776.1"/>
    </source>
</evidence>
<keyword evidence="4" id="KW-1185">Reference proteome</keyword>
<sequence>MTGQIMSRQDRQLASVDHRSGLASEAHGTRPQDWGLESDGQSTFDSPRALQKVKEKGLSAQLMDSFDEEWQMADATRKGSKDLDLEPGQVAQFGKSQTERWPYRYLKIRMQDVIDDDWSSKKKFHERSRVSSCEKAKITMPVGALVRRCSPTAMRWSLLPLV</sequence>
<feature type="region of interest" description="Disordered" evidence="1">
    <location>
        <begin position="1"/>
        <end position="49"/>
    </location>
</feature>
<name>A0A9P1FR55_9DINO</name>
<evidence type="ECO:0000313" key="4">
    <source>
        <dbReference type="Proteomes" id="UP001152797"/>
    </source>
</evidence>
<reference evidence="3 4" key="2">
    <citation type="submission" date="2024-05" db="EMBL/GenBank/DDBJ databases">
        <authorList>
            <person name="Chen Y."/>
            <person name="Shah S."/>
            <person name="Dougan E. K."/>
            <person name="Thang M."/>
            <person name="Chan C."/>
        </authorList>
    </citation>
    <scope>NUCLEOTIDE SEQUENCE [LARGE SCALE GENOMIC DNA]</scope>
</reference>
<proteinExistence type="predicted"/>
<reference evidence="2" key="1">
    <citation type="submission" date="2022-10" db="EMBL/GenBank/DDBJ databases">
        <authorList>
            <person name="Chen Y."/>
            <person name="Dougan E. K."/>
            <person name="Chan C."/>
            <person name="Rhodes N."/>
            <person name="Thang M."/>
        </authorList>
    </citation>
    <scope>NUCLEOTIDE SEQUENCE</scope>
</reference>
<organism evidence="2">
    <name type="scientific">Cladocopium goreaui</name>
    <dbReference type="NCBI Taxonomy" id="2562237"/>
    <lineage>
        <taxon>Eukaryota</taxon>
        <taxon>Sar</taxon>
        <taxon>Alveolata</taxon>
        <taxon>Dinophyceae</taxon>
        <taxon>Suessiales</taxon>
        <taxon>Symbiodiniaceae</taxon>
        <taxon>Cladocopium</taxon>
    </lineage>
</organism>
<evidence type="ECO:0000313" key="2">
    <source>
        <dbReference type="EMBL" id="CAI3986464.1"/>
    </source>
</evidence>
<dbReference type="EMBL" id="CAMXCT020001085">
    <property type="protein sequence ID" value="CAL1139839.1"/>
    <property type="molecule type" value="Genomic_DNA"/>
</dbReference>
<comment type="caution">
    <text evidence="2">The sequence shown here is derived from an EMBL/GenBank/DDBJ whole genome shotgun (WGS) entry which is preliminary data.</text>
</comment>
<dbReference type="EMBL" id="CAMXCT010001085">
    <property type="protein sequence ID" value="CAI3986464.1"/>
    <property type="molecule type" value="Genomic_DNA"/>
</dbReference>